<organism evidence="2 3">
    <name type="scientific">Glossina palpalis gambiensis</name>
    <dbReference type="NCBI Taxonomy" id="67801"/>
    <lineage>
        <taxon>Eukaryota</taxon>
        <taxon>Metazoa</taxon>
        <taxon>Ecdysozoa</taxon>
        <taxon>Arthropoda</taxon>
        <taxon>Hexapoda</taxon>
        <taxon>Insecta</taxon>
        <taxon>Pterygota</taxon>
        <taxon>Neoptera</taxon>
        <taxon>Endopterygota</taxon>
        <taxon>Diptera</taxon>
        <taxon>Brachycera</taxon>
        <taxon>Muscomorpha</taxon>
        <taxon>Hippoboscoidea</taxon>
        <taxon>Glossinidae</taxon>
        <taxon>Glossina</taxon>
    </lineage>
</organism>
<reference evidence="2" key="2">
    <citation type="submission" date="2020-05" db="UniProtKB">
        <authorList>
            <consortium name="EnsemblMetazoa"/>
        </authorList>
    </citation>
    <scope>IDENTIFICATION</scope>
    <source>
        <strain evidence="2">IAEA</strain>
    </source>
</reference>
<feature type="transmembrane region" description="Helical" evidence="1">
    <location>
        <begin position="21"/>
        <end position="44"/>
    </location>
</feature>
<dbReference type="EMBL" id="JXJN01002618">
    <property type="status" value="NOT_ANNOTATED_CDS"/>
    <property type="molecule type" value="Genomic_DNA"/>
</dbReference>
<reference evidence="3" key="1">
    <citation type="submission" date="2015-01" db="EMBL/GenBank/DDBJ databases">
        <authorList>
            <person name="Aksoy S."/>
            <person name="Warren W."/>
            <person name="Wilson R.K."/>
        </authorList>
    </citation>
    <scope>NUCLEOTIDE SEQUENCE [LARGE SCALE GENOMIC DNA]</scope>
    <source>
        <strain evidence="3">IAEA</strain>
    </source>
</reference>
<dbReference type="Proteomes" id="UP000092460">
    <property type="component" value="Unassembled WGS sequence"/>
</dbReference>
<keyword evidence="1" id="KW-0472">Membrane</keyword>
<keyword evidence="3" id="KW-1185">Reference proteome</keyword>
<keyword evidence="1" id="KW-0812">Transmembrane</keyword>
<protein>
    <submittedName>
        <fullName evidence="2">Uncharacterized protein</fullName>
    </submittedName>
</protein>
<proteinExistence type="predicted"/>
<dbReference type="AlphaFoldDB" id="A0A1B0ARX5"/>
<accession>A0A1B0ARX5</accession>
<keyword evidence="1" id="KW-1133">Transmembrane helix</keyword>
<dbReference type="VEuPathDB" id="VectorBase:GPPI006365"/>
<evidence type="ECO:0000313" key="3">
    <source>
        <dbReference type="Proteomes" id="UP000092460"/>
    </source>
</evidence>
<evidence type="ECO:0000256" key="1">
    <source>
        <dbReference type="SAM" id="Phobius"/>
    </source>
</evidence>
<feature type="transmembrane region" description="Helical" evidence="1">
    <location>
        <begin position="50"/>
        <end position="68"/>
    </location>
</feature>
<name>A0A1B0ARX5_9MUSC</name>
<evidence type="ECO:0000313" key="2">
    <source>
        <dbReference type="EnsemblMetazoa" id="GPPI006365-PA"/>
    </source>
</evidence>
<sequence length="93" mass="10740">INALKLRWKVLLTTDKLLKIYAIWIFRNTIVNVSFAVIGFFFSIQSLPPLYNVGVVYSFLLAFAFNDFSNVCNRLGRHSPTKFGLITFCLVRF</sequence>
<dbReference type="EnsemblMetazoa" id="GPPI006365-RA">
    <property type="protein sequence ID" value="GPPI006365-PA"/>
    <property type="gene ID" value="GPPI006365"/>
</dbReference>